<feature type="transmembrane region" description="Helical" evidence="2">
    <location>
        <begin position="114"/>
        <end position="131"/>
    </location>
</feature>
<evidence type="ECO:0000313" key="3">
    <source>
        <dbReference type="EMBL" id="MFC6884537.1"/>
    </source>
</evidence>
<keyword evidence="4" id="KW-1185">Reference proteome</keyword>
<proteinExistence type="predicted"/>
<evidence type="ECO:0000256" key="2">
    <source>
        <dbReference type="SAM" id="Phobius"/>
    </source>
</evidence>
<dbReference type="Proteomes" id="UP001596380">
    <property type="component" value="Unassembled WGS sequence"/>
</dbReference>
<name>A0ABW2CRT7_9ACTN</name>
<keyword evidence="2" id="KW-1133">Transmembrane helix</keyword>
<feature type="transmembrane region" description="Helical" evidence="2">
    <location>
        <begin position="57"/>
        <end position="74"/>
    </location>
</feature>
<dbReference type="RefSeq" id="WP_160820223.1">
    <property type="nucleotide sequence ID" value="NZ_JBHSXE010000001.1"/>
</dbReference>
<evidence type="ECO:0000313" key="4">
    <source>
        <dbReference type="Proteomes" id="UP001596380"/>
    </source>
</evidence>
<reference evidence="4" key="1">
    <citation type="journal article" date="2019" name="Int. J. Syst. Evol. Microbiol.">
        <title>The Global Catalogue of Microorganisms (GCM) 10K type strain sequencing project: providing services to taxonomists for standard genome sequencing and annotation.</title>
        <authorList>
            <consortium name="The Broad Institute Genomics Platform"/>
            <consortium name="The Broad Institute Genome Sequencing Center for Infectious Disease"/>
            <person name="Wu L."/>
            <person name="Ma J."/>
        </authorList>
    </citation>
    <scope>NUCLEOTIDE SEQUENCE [LARGE SCALE GENOMIC DNA]</scope>
    <source>
        <strain evidence="4">JCM 3369</strain>
    </source>
</reference>
<protein>
    <submittedName>
        <fullName evidence="3">Uncharacterized protein</fullName>
    </submittedName>
</protein>
<sequence length="402" mass="43306">MQVTWSWPVFLDALLILAMLVIPMGAKDWQDALKASVGLAFAAGGAGILFSGADGEILVTALFLLSAAVLLEVQDTVNPQYRSRPYLVWASAAVVVAASPWDGLIGWVNDTRRWLAIIVLLVVGHLAVVASRKRLKGTTTRSGPPDEQREPEHSLQVALSAAVEARGFLARGRVHRAASEYHRSLAFHIVHASLLRHGAANSRASDSTAACFALGALGEEGISTISRSLSPRFAVRYARKALTGAHLADPTEGDAARVAQVKELPPVDRLDPHCESPLASFERSGDDALDAAHAGPVTALERVALAGVLRMRLAEMIAEHPRAARNRLPWRETPEHEFFCSFVIPGCEGLPPAAEAAELARQAVRIWTELAVLEPSLTKRRDRAQEQAAQIARATAPRSARD</sequence>
<comment type="caution">
    <text evidence="3">The sequence shown here is derived from an EMBL/GenBank/DDBJ whole genome shotgun (WGS) entry which is preliminary data.</text>
</comment>
<organism evidence="3 4">
    <name type="scientific">Actinomadura yumaensis</name>
    <dbReference type="NCBI Taxonomy" id="111807"/>
    <lineage>
        <taxon>Bacteria</taxon>
        <taxon>Bacillati</taxon>
        <taxon>Actinomycetota</taxon>
        <taxon>Actinomycetes</taxon>
        <taxon>Streptosporangiales</taxon>
        <taxon>Thermomonosporaceae</taxon>
        <taxon>Actinomadura</taxon>
    </lineage>
</organism>
<keyword evidence="2" id="KW-0472">Membrane</keyword>
<dbReference type="EMBL" id="JBHSXS010000028">
    <property type="protein sequence ID" value="MFC6884537.1"/>
    <property type="molecule type" value="Genomic_DNA"/>
</dbReference>
<feature type="region of interest" description="Disordered" evidence="1">
    <location>
        <begin position="378"/>
        <end position="402"/>
    </location>
</feature>
<feature type="compositionally biased region" description="Low complexity" evidence="1">
    <location>
        <begin position="386"/>
        <end position="402"/>
    </location>
</feature>
<gene>
    <name evidence="3" type="ORF">ACFQKB_32585</name>
</gene>
<feature type="transmembrane region" description="Helical" evidence="2">
    <location>
        <begin position="86"/>
        <end position="108"/>
    </location>
</feature>
<evidence type="ECO:0000256" key="1">
    <source>
        <dbReference type="SAM" id="MobiDB-lite"/>
    </source>
</evidence>
<feature type="transmembrane region" description="Helical" evidence="2">
    <location>
        <begin position="6"/>
        <end position="25"/>
    </location>
</feature>
<keyword evidence="2" id="KW-0812">Transmembrane</keyword>
<accession>A0ABW2CRT7</accession>